<keyword evidence="3 5" id="KW-0413">Isomerase</keyword>
<evidence type="ECO:0000256" key="7">
    <source>
        <dbReference type="PIRSR" id="PIRSR005096-2"/>
    </source>
</evidence>
<dbReference type="InterPro" id="IPR008183">
    <property type="entry name" value="Aldose_1/G6P_1-epimerase"/>
</dbReference>
<dbReference type="InterPro" id="IPR014718">
    <property type="entry name" value="GH-type_carb-bd"/>
</dbReference>
<dbReference type="PIRSF" id="PIRSF005096">
    <property type="entry name" value="GALM"/>
    <property type="match status" value="1"/>
</dbReference>
<dbReference type="PANTHER" id="PTHR10091">
    <property type="entry name" value="ALDOSE-1-EPIMERASE"/>
    <property type="match status" value="1"/>
</dbReference>
<feature type="active site" description="Proton donor" evidence="6">
    <location>
        <position position="195"/>
    </location>
</feature>
<dbReference type="InterPro" id="IPR011013">
    <property type="entry name" value="Gal_mutarotase_sf_dom"/>
</dbReference>
<dbReference type="SUPFAM" id="SSF74650">
    <property type="entry name" value="Galactose mutarotase-like"/>
    <property type="match status" value="1"/>
</dbReference>
<keyword evidence="4 5" id="KW-0119">Carbohydrate metabolism</keyword>
<evidence type="ECO:0000313" key="9">
    <source>
        <dbReference type="EMBL" id="KAI5076195.1"/>
    </source>
</evidence>
<dbReference type="Gene3D" id="2.70.98.10">
    <property type="match status" value="1"/>
</dbReference>
<dbReference type="GO" id="GO:0004034">
    <property type="term" value="F:aldose 1-epimerase activity"/>
    <property type="evidence" value="ECO:0007669"/>
    <property type="project" value="UniProtKB-EC"/>
</dbReference>
<evidence type="ECO:0000256" key="8">
    <source>
        <dbReference type="PIRSR" id="PIRSR005096-3"/>
    </source>
</evidence>
<dbReference type="OrthoDB" id="274691at2759"/>
<proteinExistence type="inferred from homology"/>
<evidence type="ECO:0000256" key="6">
    <source>
        <dbReference type="PIRSR" id="PIRSR005096-1"/>
    </source>
</evidence>
<protein>
    <recommendedName>
        <fullName evidence="5">Aldose 1-epimerase</fullName>
        <ecNumber evidence="5">5.1.3.3</ecNumber>
    </recommendedName>
</protein>
<feature type="active site" description="Proton acceptor" evidence="6">
    <location>
        <position position="332"/>
    </location>
</feature>
<name>A0A9D4ZKI0_ADICA</name>
<comment type="pathway">
    <text evidence="1 5">Carbohydrate metabolism; hexose metabolism.</text>
</comment>
<comment type="caution">
    <text evidence="9">The sequence shown here is derived from an EMBL/GenBank/DDBJ whole genome shotgun (WGS) entry which is preliminary data.</text>
</comment>
<dbReference type="GO" id="GO:0033499">
    <property type="term" value="P:galactose catabolic process via UDP-galactose, Leloir pathway"/>
    <property type="evidence" value="ECO:0007669"/>
    <property type="project" value="TreeGrafter"/>
</dbReference>
<evidence type="ECO:0000256" key="2">
    <source>
        <dbReference type="ARBA" id="ARBA00006206"/>
    </source>
</evidence>
<evidence type="ECO:0000313" key="10">
    <source>
        <dbReference type="Proteomes" id="UP000886520"/>
    </source>
</evidence>
<dbReference type="Proteomes" id="UP000886520">
    <property type="component" value="Chromosome 8"/>
</dbReference>
<dbReference type="InterPro" id="IPR015443">
    <property type="entry name" value="Aldose_1-epimerase"/>
</dbReference>
<dbReference type="InterPro" id="IPR047215">
    <property type="entry name" value="Galactose_mutarotase-like"/>
</dbReference>
<dbReference type="EC" id="5.1.3.3" evidence="5"/>
<evidence type="ECO:0000256" key="3">
    <source>
        <dbReference type="ARBA" id="ARBA00023235"/>
    </source>
</evidence>
<dbReference type="AlphaFoldDB" id="A0A9D4ZKI0"/>
<comment type="similarity">
    <text evidence="2 5">Belongs to the aldose epimerase family.</text>
</comment>
<dbReference type="NCBIfam" id="NF008277">
    <property type="entry name" value="PRK11055.1"/>
    <property type="match status" value="1"/>
</dbReference>
<accession>A0A9D4ZKI0</accession>
<dbReference type="GO" id="GO:0006006">
    <property type="term" value="P:glucose metabolic process"/>
    <property type="evidence" value="ECO:0007669"/>
    <property type="project" value="TreeGrafter"/>
</dbReference>
<organism evidence="9 10">
    <name type="scientific">Adiantum capillus-veneris</name>
    <name type="common">Maidenhair fern</name>
    <dbReference type="NCBI Taxonomy" id="13818"/>
    <lineage>
        <taxon>Eukaryota</taxon>
        <taxon>Viridiplantae</taxon>
        <taxon>Streptophyta</taxon>
        <taxon>Embryophyta</taxon>
        <taxon>Tracheophyta</taxon>
        <taxon>Polypodiopsida</taxon>
        <taxon>Polypodiidae</taxon>
        <taxon>Polypodiales</taxon>
        <taxon>Pteridineae</taxon>
        <taxon>Pteridaceae</taxon>
        <taxon>Vittarioideae</taxon>
        <taxon>Adiantum</taxon>
    </lineage>
</organism>
<feature type="binding site" evidence="8">
    <location>
        <begin position="195"/>
        <end position="197"/>
    </location>
    <ligand>
        <name>beta-D-galactose</name>
        <dbReference type="ChEBI" id="CHEBI:27667"/>
    </ligand>
</feature>
<evidence type="ECO:0000256" key="1">
    <source>
        <dbReference type="ARBA" id="ARBA00005028"/>
    </source>
</evidence>
<dbReference type="GO" id="GO:0030246">
    <property type="term" value="F:carbohydrate binding"/>
    <property type="evidence" value="ECO:0007669"/>
    <property type="project" value="InterPro"/>
</dbReference>
<gene>
    <name evidence="9" type="ORF">GOP47_0008260</name>
</gene>
<dbReference type="Pfam" id="PF01263">
    <property type="entry name" value="Aldose_epim"/>
    <property type="match status" value="1"/>
</dbReference>
<comment type="catalytic activity">
    <reaction evidence="5">
        <text>alpha-D-glucose = beta-D-glucose</text>
        <dbReference type="Rhea" id="RHEA:10264"/>
        <dbReference type="ChEBI" id="CHEBI:15903"/>
        <dbReference type="ChEBI" id="CHEBI:17925"/>
        <dbReference type="EC" id="5.1.3.3"/>
    </reaction>
</comment>
<feature type="binding site" evidence="7">
    <location>
        <position position="261"/>
    </location>
    <ligand>
        <name>beta-D-galactose</name>
        <dbReference type="ChEBI" id="CHEBI:27667"/>
    </ligand>
</feature>
<evidence type="ECO:0000256" key="5">
    <source>
        <dbReference type="PIRNR" id="PIRNR005096"/>
    </source>
</evidence>
<dbReference type="CDD" id="cd09019">
    <property type="entry name" value="galactose_mutarotase_like"/>
    <property type="match status" value="1"/>
</dbReference>
<sequence>MVVVAEGGAARVSEVQVREFGRVKEGRVVVATLRRGPVLVEVINWGARIIQLHLPDAHAHTSDVVLGFDNFKAYQNASGNPYFGAIVGRVANRIAGGSFELDNVHYNISKNEGNNTLHGGKIGFDKVLWDTEVIVDKVNASQYVQFTYNSYDGEQGFPGDVKVQVTYRLTSDMDLLVHMTGKVGNKSTPLNLAQHTYWNLGGHNSGTILNNTIQIVGDKITQVDDSLIPTGQLKKVAGTPYDFRMPRVIGSQIDEVKVGYDINYQLKRGKAMKVLGGTYVHLAAKVRDPKSSRAMEVYTNQVGVQFYTGNYLDGIVGKGGVMYKMHDALCLETQGFPDAVHHPNFPSIIVPAHHEYQHIMLFRFSVE</sequence>
<dbReference type="EMBL" id="JABFUD020000008">
    <property type="protein sequence ID" value="KAI5076195.1"/>
    <property type="molecule type" value="Genomic_DNA"/>
</dbReference>
<keyword evidence="10" id="KW-1185">Reference proteome</keyword>
<feature type="binding site" evidence="8">
    <location>
        <begin position="92"/>
        <end position="93"/>
    </location>
    <ligand>
        <name>beta-D-galactose</name>
        <dbReference type="ChEBI" id="CHEBI:27667"/>
    </ligand>
</feature>
<dbReference type="PANTHER" id="PTHR10091:SF0">
    <property type="entry name" value="GALACTOSE MUTAROTASE"/>
    <property type="match status" value="1"/>
</dbReference>
<reference evidence="9" key="1">
    <citation type="submission" date="2021-01" db="EMBL/GenBank/DDBJ databases">
        <title>Adiantum capillus-veneris genome.</title>
        <authorList>
            <person name="Fang Y."/>
            <person name="Liao Q."/>
        </authorList>
    </citation>
    <scope>NUCLEOTIDE SEQUENCE</scope>
    <source>
        <strain evidence="9">H3</strain>
        <tissue evidence="9">Leaf</tissue>
    </source>
</reference>
<evidence type="ECO:0000256" key="4">
    <source>
        <dbReference type="ARBA" id="ARBA00023277"/>
    </source>
</evidence>